<sequence length="111" mass="12651">MASWTFLTNHALVLSFLARHSRITAREIAENIHITERAVRKIIADLEAEGYIAKKKEGRGIKYRINPDLSLRHESYQEIIIGDFLEGLGWKRRKRKPAAEANVITAEAPAK</sequence>
<gene>
    <name evidence="1" type="ORF">DA01_08690</name>
    <name evidence="2" type="ORF">VLL09_00970</name>
</gene>
<dbReference type="Gene3D" id="1.10.10.10">
    <property type="entry name" value="Winged helix-like DNA-binding domain superfamily/Winged helix DNA-binding domain"/>
    <property type="match status" value="1"/>
</dbReference>
<dbReference type="CDD" id="cd00090">
    <property type="entry name" value="HTH_ARSR"/>
    <property type="match status" value="1"/>
</dbReference>
<evidence type="ECO:0000313" key="2">
    <source>
        <dbReference type="EMBL" id="WRO07498.1"/>
    </source>
</evidence>
<dbReference type="eggNOG" id="COG1522">
    <property type="taxonomic scope" value="Bacteria"/>
</dbReference>
<name>A0A0V8LXC2_9CHLR</name>
<dbReference type="GO" id="GO:0003677">
    <property type="term" value="F:DNA binding"/>
    <property type="evidence" value="ECO:0007669"/>
    <property type="project" value="UniProtKB-KW"/>
</dbReference>
<evidence type="ECO:0000313" key="1">
    <source>
        <dbReference type="EMBL" id="KSV16149.1"/>
    </source>
</evidence>
<reference evidence="1 3" key="1">
    <citation type="journal article" date="2015" name="Sci. Rep.">
        <title>A comparative genomics and reductive dehalogenase gene transcription study of two chloroethene-respiring bacteria, Dehalococcoides mccartyi strains MB and 11a.</title>
        <authorList>
            <person name="Low A."/>
            <person name="Shen Z."/>
            <person name="Cheng D."/>
            <person name="Rogers M.J."/>
            <person name="Lee P.K."/>
            <person name="He J."/>
        </authorList>
    </citation>
    <scope>NUCLEOTIDE SEQUENCE [LARGE SCALE GENOMIC DNA]</scope>
    <source>
        <strain evidence="1 3">MB</strain>
    </source>
</reference>
<dbReference type="Pfam" id="PF13412">
    <property type="entry name" value="HTH_24"/>
    <property type="match status" value="1"/>
</dbReference>
<dbReference type="Proteomes" id="UP000053577">
    <property type="component" value="Unassembled WGS sequence"/>
</dbReference>
<dbReference type="InterPro" id="IPR036390">
    <property type="entry name" value="WH_DNA-bd_sf"/>
</dbReference>
<dbReference type="SUPFAM" id="SSF46785">
    <property type="entry name" value="Winged helix' DNA-binding domain"/>
    <property type="match status" value="1"/>
</dbReference>
<dbReference type="EMBL" id="JGYD01000029">
    <property type="protein sequence ID" value="KSV16149.1"/>
    <property type="molecule type" value="Genomic_DNA"/>
</dbReference>
<accession>A0A0V8LXC2</accession>
<keyword evidence="1" id="KW-0238">DNA-binding</keyword>
<reference evidence="2" key="2">
    <citation type="submission" date="2023-12" db="EMBL/GenBank/DDBJ databases">
        <title>Isolation of organohalide respiring bacteria Dehalococcoides mccartyi strain GPTCE1 in groundwater collected near a chemical plant in Suzhou, China.</title>
        <authorList>
            <person name="Liu G."/>
        </authorList>
    </citation>
    <scope>NUCLEOTIDE SEQUENCE</scope>
    <source>
        <strain evidence="2">GPTCE1</strain>
    </source>
</reference>
<dbReference type="InterPro" id="IPR011991">
    <property type="entry name" value="ArsR-like_HTH"/>
</dbReference>
<dbReference type="Proteomes" id="UP001327986">
    <property type="component" value="Chromosome"/>
</dbReference>
<dbReference type="InterPro" id="IPR036388">
    <property type="entry name" value="WH-like_DNA-bd_sf"/>
</dbReference>
<evidence type="ECO:0000313" key="3">
    <source>
        <dbReference type="Proteomes" id="UP000053577"/>
    </source>
</evidence>
<dbReference type="OrthoDB" id="371140at2"/>
<dbReference type="PATRIC" id="fig|61435.5.peg.1711"/>
<dbReference type="EMBL" id="CP141531">
    <property type="protein sequence ID" value="WRO07498.1"/>
    <property type="molecule type" value="Genomic_DNA"/>
</dbReference>
<dbReference type="RefSeq" id="WP_041342228.1">
    <property type="nucleotide sequence ID" value="NZ_CP019865.1"/>
</dbReference>
<proteinExistence type="predicted"/>
<protein>
    <submittedName>
        <fullName evidence="1">DNA-binding protein</fullName>
    </submittedName>
    <submittedName>
        <fullName evidence="2">Winged helix-turn-helix domain-containing protein</fullName>
    </submittedName>
</protein>
<dbReference type="AlphaFoldDB" id="A0A0V8LXC2"/>
<organism evidence="1 3">
    <name type="scientific">Dehalococcoides mccartyi</name>
    <dbReference type="NCBI Taxonomy" id="61435"/>
    <lineage>
        <taxon>Bacteria</taxon>
        <taxon>Bacillati</taxon>
        <taxon>Chloroflexota</taxon>
        <taxon>Dehalococcoidia</taxon>
        <taxon>Dehalococcoidales</taxon>
        <taxon>Dehalococcoidaceae</taxon>
        <taxon>Dehalococcoides</taxon>
    </lineage>
</organism>